<dbReference type="InterPro" id="IPR009737">
    <property type="entry name" value="Aim32/Apd1-like"/>
</dbReference>
<dbReference type="KEGG" id="ccj:UL81_02205"/>
<dbReference type="SUPFAM" id="SSF52833">
    <property type="entry name" value="Thioredoxin-like"/>
    <property type="match status" value="1"/>
</dbReference>
<dbReference type="STRING" id="161896.UL81_02205"/>
<dbReference type="PIRSF" id="PIRSF035042">
    <property type="entry name" value="UCP035042_thirdx"/>
    <property type="match status" value="1"/>
</dbReference>
<evidence type="ECO:0000313" key="2">
    <source>
        <dbReference type="Proteomes" id="UP000033566"/>
    </source>
</evidence>
<dbReference type="EMBL" id="CP011311">
    <property type="protein sequence ID" value="AKE38422.1"/>
    <property type="molecule type" value="Genomic_DNA"/>
</dbReference>
<dbReference type="PATRIC" id="fig|161896.4.peg.434"/>
<name>A0A0F6QUU0_9CORY</name>
<dbReference type="CDD" id="cd03062">
    <property type="entry name" value="TRX_Fd_Sucrase"/>
    <property type="match status" value="1"/>
</dbReference>
<proteinExistence type="predicted"/>
<dbReference type="AlphaFoldDB" id="A0A0F6QUU0"/>
<organism evidence="1 2">
    <name type="scientific">Corynebacterium camporealensis</name>
    <dbReference type="NCBI Taxonomy" id="161896"/>
    <lineage>
        <taxon>Bacteria</taxon>
        <taxon>Bacillati</taxon>
        <taxon>Actinomycetota</taxon>
        <taxon>Actinomycetes</taxon>
        <taxon>Mycobacteriales</taxon>
        <taxon>Corynebacteriaceae</taxon>
        <taxon>Corynebacterium</taxon>
    </lineage>
</organism>
<dbReference type="Proteomes" id="UP000033566">
    <property type="component" value="Chromosome"/>
</dbReference>
<dbReference type="RefSeq" id="WP_035106640.1">
    <property type="nucleotide sequence ID" value="NZ_CP011311.1"/>
</dbReference>
<evidence type="ECO:0000313" key="1">
    <source>
        <dbReference type="EMBL" id="AKE38422.1"/>
    </source>
</evidence>
<dbReference type="HOGENOM" id="CLU_050357_1_0_11"/>
<dbReference type="InterPro" id="IPR036249">
    <property type="entry name" value="Thioredoxin-like_sf"/>
</dbReference>
<dbReference type="OrthoDB" id="3399139at2"/>
<keyword evidence="2" id="KW-1185">Reference proteome</keyword>
<protein>
    <submittedName>
        <fullName evidence="1">Putative thioredoxin-like domain protein</fullName>
    </submittedName>
</protein>
<gene>
    <name evidence="1" type="ORF">UL81_02205</name>
</gene>
<reference evidence="1 2" key="1">
    <citation type="journal article" date="2015" name="Genome Announc.">
        <title>Complete Genome Sequence of Corynebacterium camporealensis DSM 44610, Isolated from the Milk of a Manchega Sheep with Subclinical Mastitis.</title>
        <authorList>
            <person name="Ruckert C."/>
            <person name="Albersmeier A."/>
            <person name="Winkler A."/>
            <person name="Tauch A."/>
        </authorList>
    </citation>
    <scope>NUCLEOTIDE SEQUENCE [LARGE SCALE GENOMIC DNA]</scope>
    <source>
        <strain evidence="1 2">DSM 44610</strain>
    </source>
</reference>
<sequence length="287" mass="31390">MTDTRCSDIAVEPLPGTAKQESVYVLFESAGGWSRDILDGDTFGAELTDKLRTKLKGVAGLQLIRHPGRAGRRIGKLHRCYLVWAKEQVTELVLLDAPEDILDLDLTAPGRNGAKLIDDPLVLVCTHAKRDACCALKGRPLAAYLDEQFPGSMVWETSHMKGHRFAPALLLLPWGYSFGRLNQEAARELVTKAREGKMFFPANRGSGLLTPREQVAELEIARRLLTAGEKLGYGELEVSDPGEGPVHVAHPDGRTWEVALQRREVDGVVSSCGDEPKTSQVWVASGA</sequence>
<dbReference type="InterPro" id="IPR010350">
    <property type="entry name" value="Aim32/Apd1-like_bac"/>
</dbReference>
<dbReference type="Pfam" id="PF06999">
    <property type="entry name" value="Suc_Fer-like"/>
    <property type="match status" value="1"/>
</dbReference>
<accession>A0A0F6QUU0</accession>